<reference evidence="1 2" key="1">
    <citation type="journal article" date="2024" name="J Genomics">
        <title>Draft genome sequencing and assembly of Favolaschia claudopus CIRM-BRFM 2984 isolated from oak limbs.</title>
        <authorList>
            <person name="Navarro D."/>
            <person name="Drula E."/>
            <person name="Chaduli D."/>
            <person name="Cazenave R."/>
            <person name="Ahrendt S."/>
            <person name="Wang J."/>
            <person name="Lipzen A."/>
            <person name="Daum C."/>
            <person name="Barry K."/>
            <person name="Grigoriev I.V."/>
            <person name="Favel A."/>
            <person name="Rosso M.N."/>
            <person name="Martin F."/>
        </authorList>
    </citation>
    <scope>NUCLEOTIDE SEQUENCE [LARGE SCALE GENOMIC DNA]</scope>
    <source>
        <strain evidence="1 2">CIRM-BRFM 2984</strain>
    </source>
</reference>
<protein>
    <submittedName>
        <fullName evidence="1">Uncharacterized protein</fullName>
    </submittedName>
</protein>
<dbReference type="EMBL" id="JAWWNJ010000029">
    <property type="protein sequence ID" value="KAK7027566.1"/>
    <property type="molecule type" value="Genomic_DNA"/>
</dbReference>
<comment type="caution">
    <text evidence="1">The sequence shown here is derived from an EMBL/GenBank/DDBJ whole genome shotgun (WGS) entry which is preliminary data.</text>
</comment>
<name>A0AAW0BLY4_9AGAR</name>
<dbReference type="AlphaFoldDB" id="A0AAW0BLY4"/>
<organism evidence="1 2">
    <name type="scientific">Favolaschia claudopus</name>
    <dbReference type="NCBI Taxonomy" id="2862362"/>
    <lineage>
        <taxon>Eukaryota</taxon>
        <taxon>Fungi</taxon>
        <taxon>Dikarya</taxon>
        <taxon>Basidiomycota</taxon>
        <taxon>Agaricomycotina</taxon>
        <taxon>Agaricomycetes</taxon>
        <taxon>Agaricomycetidae</taxon>
        <taxon>Agaricales</taxon>
        <taxon>Marasmiineae</taxon>
        <taxon>Mycenaceae</taxon>
        <taxon>Favolaschia</taxon>
    </lineage>
</organism>
<keyword evidence="2" id="KW-1185">Reference proteome</keyword>
<evidence type="ECO:0000313" key="2">
    <source>
        <dbReference type="Proteomes" id="UP001362999"/>
    </source>
</evidence>
<gene>
    <name evidence="1" type="ORF">R3P38DRAFT_3190439</name>
</gene>
<accession>A0AAW0BLY4</accession>
<evidence type="ECO:0000313" key="1">
    <source>
        <dbReference type="EMBL" id="KAK7027566.1"/>
    </source>
</evidence>
<dbReference type="Proteomes" id="UP001362999">
    <property type="component" value="Unassembled WGS sequence"/>
</dbReference>
<sequence>MRIPINPHLIKLRKRRRPGARIRNFEAMGLRMAQQLEPHVDFDIRRRLQYEIGLADPSLPFPGDPLPEERPFLPALAKLAVSPKLALPMNAQAAFALFVLWPKLYASKTPLESSTLAPSSRVANGEAFDPAAILEDREYELREMVGTESDFHFRFDTLGGAGALAPFAKPVEAEVRRRHPDEAHPVLSGGVGEHFNRTPDAQPAPGPSRVLDCLAFFALFSTVAMCQLLGFANGLMGMYCSYAYNTLSLQKARFLSVKPDAETEYPCPASIFSAATIEFGGPHRRLNHRGDPHDFLPGDWCILTSVGRYRHLHGGHIILWDFGLVIQFPPATHILLPPASFATRLSSGQGPGIQRFLENNNRTDLDFAKFATEVVYTAREAPAPAQPPSTPSSLSLARTRWRRDLSISPTPAPTLPTIL</sequence>
<proteinExistence type="predicted"/>